<evidence type="ECO:0000256" key="5">
    <source>
        <dbReference type="SAM" id="Phobius"/>
    </source>
</evidence>
<feature type="transmembrane region" description="Helical" evidence="5">
    <location>
        <begin position="40"/>
        <end position="58"/>
    </location>
</feature>
<dbReference type="Pfam" id="PF07298">
    <property type="entry name" value="NnrU"/>
    <property type="match status" value="1"/>
</dbReference>
<feature type="domain" description="NnrU" evidence="6">
    <location>
        <begin position="4"/>
        <end position="188"/>
    </location>
</feature>
<keyword evidence="8" id="KW-1185">Reference proteome</keyword>
<reference evidence="7 8" key="1">
    <citation type="submission" date="2020-01" db="EMBL/GenBank/DDBJ databases">
        <title>Jiella pacifica sp. nov.</title>
        <authorList>
            <person name="Xue Z."/>
            <person name="Zhu S."/>
            <person name="Chen J."/>
            <person name="Yang J."/>
        </authorList>
    </citation>
    <scope>NUCLEOTIDE SEQUENCE [LARGE SCALE GENOMIC DNA]</scope>
    <source>
        <strain evidence="7 8">40Bstr34</strain>
    </source>
</reference>
<evidence type="ECO:0000313" key="8">
    <source>
        <dbReference type="Proteomes" id="UP000469011"/>
    </source>
</evidence>
<gene>
    <name evidence="7" type="ORF">GTK09_13640</name>
</gene>
<proteinExistence type="predicted"/>
<accession>A0A6N9T299</accession>
<evidence type="ECO:0000256" key="4">
    <source>
        <dbReference type="ARBA" id="ARBA00023136"/>
    </source>
</evidence>
<evidence type="ECO:0000313" key="7">
    <source>
        <dbReference type="EMBL" id="NDW05467.1"/>
    </source>
</evidence>
<feature type="transmembrane region" description="Helical" evidence="5">
    <location>
        <begin position="162"/>
        <end position="183"/>
    </location>
</feature>
<keyword evidence="4 5" id="KW-0472">Membrane</keyword>
<name>A0A6N9T299_9HYPH</name>
<feature type="transmembrane region" description="Helical" evidence="5">
    <location>
        <begin position="113"/>
        <end position="142"/>
    </location>
</feature>
<dbReference type="GO" id="GO:0016020">
    <property type="term" value="C:membrane"/>
    <property type="evidence" value="ECO:0007669"/>
    <property type="project" value="UniProtKB-SubCell"/>
</dbReference>
<dbReference type="Proteomes" id="UP000469011">
    <property type="component" value="Unassembled WGS sequence"/>
</dbReference>
<evidence type="ECO:0000256" key="1">
    <source>
        <dbReference type="ARBA" id="ARBA00004141"/>
    </source>
</evidence>
<sequence>MTTLIIGLFIFLGIHSFRIVSETGYRAMVRRLGEGRFKGAYSLLSLIGLVLVVYGYGWARAGQGVLYDPFAGAGHLALVLVPISFILAAAAYVPAGHIKKTVRHPMVLGVAVWAFAHVIANGGTADVVLFGSFFVWAVVDYLNSLGRHAPVLAERPRAKGDVLAVVAGLVVSAAFVAGLHRWLVGVSPLV</sequence>
<feature type="transmembrane region" description="Helical" evidence="5">
    <location>
        <begin position="70"/>
        <end position="93"/>
    </location>
</feature>
<keyword evidence="2 5" id="KW-0812">Transmembrane</keyword>
<keyword evidence="3 5" id="KW-1133">Transmembrane helix</keyword>
<evidence type="ECO:0000259" key="6">
    <source>
        <dbReference type="Pfam" id="PF07298"/>
    </source>
</evidence>
<protein>
    <submittedName>
        <fullName evidence="7">NnrU family protein</fullName>
    </submittedName>
</protein>
<dbReference type="RefSeq" id="WP_163463721.1">
    <property type="nucleotide sequence ID" value="NZ_JAAAMG010000010.1"/>
</dbReference>
<comment type="caution">
    <text evidence="7">The sequence shown here is derived from an EMBL/GenBank/DDBJ whole genome shotgun (WGS) entry which is preliminary data.</text>
</comment>
<organism evidence="7 8">
    <name type="scientific">Jiella pacifica</name>
    <dbReference type="NCBI Taxonomy" id="2696469"/>
    <lineage>
        <taxon>Bacteria</taxon>
        <taxon>Pseudomonadati</taxon>
        <taxon>Pseudomonadota</taxon>
        <taxon>Alphaproteobacteria</taxon>
        <taxon>Hyphomicrobiales</taxon>
        <taxon>Aurantimonadaceae</taxon>
        <taxon>Jiella</taxon>
    </lineage>
</organism>
<evidence type="ECO:0000256" key="2">
    <source>
        <dbReference type="ARBA" id="ARBA00022692"/>
    </source>
</evidence>
<comment type="subcellular location">
    <subcellularLocation>
        <location evidence="1">Membrane</location>
        <topology evidence="1">Multi-pass membrane protein</topology>
    </subcellularLocation>
</comment>
<evidence type="ECO:0000256" key="3">
    <source>
        <dbReference type="ARBA" id="ARBA00022989"/>
    </source>
</evidence>
<dbReference type="InterPro" id="IPR009915">
    <property type="entry name" value="NnrU_dom"/>
</dbReference>
<dbReference type="EMBL" id="JAAAMG010000010">
    <property type="protein sequence ID" value="NDW05467.1"/>
    <property type="molecule type" value="Genomic_DNA"/>
</dbReference>
<dbReference type="AlphaFoldDB" id="A0A6N9T299"/>